<dbReference type="OrthoDB" id="6078042at2759"/>
<keyword evidence="1" id="KW-0479">Metal-binding</keyword>
<organism evidence="4 5">
    <name type="scientific">Morella rubra</name>
    <name type="common">Chinese bayberry</name>
    <dbReference type="NCBI Taxonomy" id="262757"/>
    <lineage>
        <taxon>Eukaryota</taxon>
        <taxon>Viridiplantae</taxon>
        <taxon>Streptophyta</taxon>
        <taxon>Embryophyta</taxon>
        <taxon>Tracheophyta</taxon>
        <taxon>Spermatophyta</taxon>
        <taxon>Magnoliopsida</taxon>
        <taxon>eudicotyledons</taxon>
        <taxon>Gunneridae</taxon>
        <taxon>Pentapetalae</taxon>
        <taxon>rosids</taxon>
        <taxon>fabids</taxon>
        <taxon>Fagales</taxon>
        <taxon>Myricaceae</taxon>
        <taxon>Morella</taxon>
    </lineage>
</organism>
<dbReference type="AlphaFoldDB" id="A0A6A1W8Q1"/>
<evidence type="ECO:0000313" key="5">
    <source>
        <dbReference type="Proteomes" id="UP000516437"/>
    </source>
</evidence>
<evidence type="ECO:0000259" key="3">
    <source>
        <dbReference type="PROSITE" id="PS50089"/>
    </source>
</evidence>
<evidence type="ECO:0000256" key="2">
    <source>
        <dbReference type="SAM" id="MobiDB-lite"/>
    </source>
</evidence>
<feature type="region of interest" description="Disordered" evidence="2">
    <location>
        <begin position="624"/>
        <end position="658"/>
    </location>
</feature>
<comment type="caution">
    <text evidence="4">The sequence shown here is derived from an EMBL/GenBank/DDBJ whole genome shotgun (WGS) entry which is preliminary data.</text>
</comment>
<feature type="region of interest" description="Disordered" evidence="2">
    <location>
        <begin position="284"/>
        <end position="306"/>
    </location>
</feature>
<keyword evidence="1" id="KW-0862">Zinc</keyword>
<dbReference type="PROSITE" id="PS50089">
    <property type="entry name" value="ZF_RING_2"/>
    <property type="match status" value="1"/>
</dbReference>
<feature type="domain" description="RING-type" evidence="3">
    <location>
        <begin position="797"/>
        <end position="835"/>
    </location>
</feature>
<accession>A0A6A1W8Q1</accession>
<feature type="compositionally biased region" description="Polar residues" evidence="2">
    <location>
        <begin position="701"/>
        <end position="717"/>
    </location>
</feature>
<evidence type="ECO:0000256" key="1">
    <source>
        <dbReference type="PROSITE-ProRule" id="PRU00175"/>
    </source>
</evidence>
<protein>
    <submittedName>
        <fullName evidence="4">Protein neuralized</fullName>
    </submittedName>
</protein>
<dbReference type="SUPFAM" id="SSF57850">
    <property type="entry name" value="RING/U-box"/>
    <property type="match status" value="1"/>
</dbReference>
<sequence length="865" mass="98150">MASSKVDIPSSAPFGCILRDRNRHDRCRGSNTHAAFEKNIKNLVRGHLHSCISMSSGCAVSDENSTCQNKDVDSWVGDGDTNNHRILRFASNNRKNNDTLRWSRNFDRCATQKARGMVQTTEKQSQEAELVALSNSPTVVSSGASSSSREDSPAPSDTSPGNLNIGASSLVQIWEKRLNHLHSTKSSLDASSTGSSSCSYNDKVSSVAESSTGEAGGPIVERYDARPTEDPFAGWESDRTALSDPPRSSECQKSGKGESERVRIVDIIQRLKAANQTQLPLSSSWSYNNDHSQFSVQEPSRKRERPLLPDKVKHKVLQQVVSSPRIRGRQALKDLLLQLERDRHRELETLVERRPVSSFTKEAAFRLLQRDVATQDKPCQPTPSETTRLPQGSSIMCLRDRFRTGFEQITTVQNVAAYPRSPHQEIVNNNTHLENSSNPNQITDCTYNEDAGITEHHNALEVQNSVSHTRQDVHEEASPSSDVRWKVTNSEPRNLASQKNSDTTASLEFWDENDIAEELEVSDHEFAETNYDWIGDISRPQSYWEGCRQARYQEVLNNSDKGDIRQLLERRTVSNFLASDFRERMDRLIVSRLERQTYVEEEEENGSQEVIGQLMSVLQRYRHPLGSNQEEREEEKEDKEEVRDEKEGEEEEEEEQKLIRGQYHEASHYFDQSSALLQMPLPSASWSWNYQDNEVGDDSGPVTSIYSPQHSPSQPYTEDSRQKYPSYANHNSTDMELIHNLRGQMEQLYHELSDLSKSIKGCMDMQMILQQSMKQEFDLVRAEGKKSYEEAPKKGNCCICHEMQVDSLLYRCGHMCTCLKCAHELQWSTRKCPICCAPIIDVVRAYVGSYSTGDRVLAPEDRLFS</sequence>
<keyword evidence="1" id="KW-0863">Zinc-finger</keyword>
<dbReference type="PANTHER" id="PTHR47820">
    <property type="entry name" value="BNAC05G24000D PROTEIN"/>
    <property type="match status" value="1"/>
</dbReference>
<gene>
    <name evidence="4" type="ORF">CJ030_MR2G027096</name>
</gene>
<dbReference type="InterPro" id="IPR001841">
    <property type="entry name" value="Znf_RING"/>
</dbReference>
<proteinExistence type="predicted"/>
<evidence type="ECO:0000313" key="4">
    <source>
        <dbReference type="EMBL" id="KAB1221591.1"/>
    </source>
</evidence>
<name>A0A6A1W8Q1_9ROSI</name>
<keyword evidence="5" id="KW-1185">Reference proteome</keyword>
<dbReference type="EMBL" id="RXIC02000020">
    <property type="protein sequence ID" value="KAB1221591.1"/>
    <property type="molecule type" value="Genomic_DNA"/>
</dbReference>
<dbReference type="InterPro" id="IPR013083">
    <property type="entry name" value="Znf_RING/FYVE/PHD"/>
</dbReference>
<feature type="compositionally biased region" description="Low complexity" evidence="2">
    <location>
        <begin position="134"/>
        <end position="147"/>
    </location>
</feature>
<dbReference type="CDD" id="cd16647">
    <property type="entry name" value="mRING-HC-C3HC5_NEU1"/>
    <property type="match status" value="1"/>
</dbReference>
<dbReference type="PANTHER" id="PTHR47820:SF3">
    <property type="entry name" value="OS07G0499800 PROTEIN"/>
    <property type="match status" value="1"/>
</dbReference>
<feature type="compositionally biased region" description="Low complexity" evidence="2">
    <location>
        <begin position="185"/>
        <end position="199"/>
    </location>
</feature>
<dbReference type="Pfam" id="PF13920">
    <property type="entry name" value="zf-C3HC4_3"/>
    <property type="match status" value="1"/>
</dbReference>
<feature type="region of interest" description="Disordered" evidence="2">
    <location>
        <begin position="697"/>
        <end position="723"/>
    </location>
</feature>
<dbReference type="Gene3D" id="3.30.40.10">
    <property type="entry name" value="Zinc/RING finger domain, C3HC4 (zinc finger)"/>
    <property type="match status" value="1"/>
</dbReference>
<feature type="region of interest" description="Disordered" evidence="2">
    <location>
        <begin position="185"/>
        <end position="258"/>
    </location>
</feature>
<feature type="compositionally biased region" description="Polar residues" evidence="2">
    <location>
        <begin position="200"/>
        <end position="213"/>
    </location>
</feature>
<dbReference type="Proteomes" id="UP000516437">
    <property type="component" value="Chromosome 2"/>
</dbReference>
<feature type="region of interest" description="Disordered" evidence="2">
    <location>
        <begin position="120"/>
        <end position="164"/>
    </location>
</feature>
<reference evidence="4 5" key="1">
    <citation type="journal article" date="2019" name="Plant Biotechnol. J.">
        <title>The red bayberry genome and genetic basis of sex determination.</title>
        <authorList>
            <person name="Jia H.M."/>
            <person name="Jia H.J."/>
            <person name="Cai Q.L."/>
            <person name="Wang Y."/>
            <person name="Zhao H.B."/>
            <person name="Yang W.F."/>
            <person name="Wang G.Y."/>
            <person name="Li Y.H."/>
            <person name="Zhan D.L."/>
            <person name="Shen Y.T."/>
            <person name="Niu Q.F."/>
            <person name="Chang L."/>
            <person name="Qiu J."/>
            <person name="Zhao L."/>
            <person name="Xie H.B."/>
            <person name="Fu W.Y."/>
            <person name="Jin J."/>
            <person name="Li X.W."/>
            <person name="Jiao Y."/>
            <person name="Zhou C.C."/>
            <person name="Tu T."/>
            <person name="Chai C.Y."/>
            <person name="Gao J.L."/>
            <person name="Fan L.J."/>
            <person name="van de Weg E."/>
            <person name="Wang J.Y."/>
            <person name="Gao Z.S."/>
        </authorList>
    </citation>
    <scope>NUCLEOTIDE SEQUENCE [LARGE SCALE GENOMIC DNA]</scope>
    <source>
        <tissue evidence="4">Leaves</tissue>
    </source>
</reference>
<dbReference type="GO" id="GO:0008270">
    <property type="term" value="F:zinc ion binding"/>
    <property type="evidence" value="ECO:0007669"/>
    <property type="project" value="UniProtKB-KW"/>
</dbReference>
<feature type="compositionally biased region" description="Polar residues" evidence="2">
    <location>
        <begin position="284"/>
        <end position="298"/>
    </location>
</feature>